<organism evidence="1">
    <name type="scientific">uncultured bacterium A1Q1_fos_1266</name>
    <dbReference type="NCBI Taxonomy" id="1256546"/>
    <lineage>
        <taxon>Bacteria</taxon>
        <taxon>environmental samples</taxon>
    </lineage>
</organism>
<sequence>MHILIPFAAATSPDTDKWVQTVRLPNLNRLLATMRLSHSDLGTAESYSPPHDRALARLQGLPTTDGCIPWASERAICLGLPNAQSTAWSFITLCHAQVTMNDVQLQNPELLQVTEAESETLLSDMQPYFAEDGLALHALTDLPNTWLVSGEPLRGMHTASLDRVIGKNIDAWQAKGEHSSKIHRLQNEMQMLLYTHKVNIARDRSKQLNINSIWFHGCGENCQTNPNEKNSILQVLMLRNLANAAFDQDWHAWATAWQELDATVGADLLTRANNGEPVSLTLCGEHTALRYETKPASALTRTIDKVKSFLDLKPSYLLPKVLFNL</sequence>
<name>L7W170_9BACT</name>
<proteinExistence type="predicted"/>
<evidence type="ECO:0000313" key="1">
    <source>
        <dbReference type="EMBL" id="AGC72285.1"/>
    </source>
</evidence>
<protein>
    <recommendedName>
        <fullName evidence="2">Regulatory protein, RpfE type</fullName>
    </recommendedName>
</protein>
<dbReference type="EMBL" id="JX649897">
    <property type="protein sequence ID" value="AGC72285.1"/>
    <property type="molecule type" value="Genomic_DNA"/>
</dbReference>
<reference evidence="1" key="1">
    <citation type="submission" date="2012-09" db="EMBL/GenBank/DDBJ databases">
        <title>Metagenomic Characterization of a Microbial Community in Wastewater Detects High Levels of Antibiotic Resistance.</title>
        <authorList>
            <person name="Abrams M."/>
            <person name="Caldwell A."/>
            <person name="Vandaei E."/>
            <person name="Lee W."/>
            <person name="Perrott J."/>
            <person name="Khan S.Y."/>
            <person name="Ta J."/>
            <person name="Romero D."/>
            <person name="Nguyen V."/>
            <person name="Pourmand N."/>
            <person name="Ouverney C.C."/>
        </authorList>
    </citation>
    <scope>NUCLEOTIDE SEQUENCE</scope>
</reference>
<accession>L7W170</accession>
<dbReference type="AlphaFoldDB" id="L7W170"/>
<evidence type="ECO:0008006" key="2">
    <source>
        <dbReference type="Google" id="ProtNLM"/>
    </source>
</evidence>